<dbReference type="SUPFAM" id="SSF51905">
    <property type="entry name" value="FAD/NAD(P)-binding domain"/>
    <property type="match status" value="1"/>
</dbReference>
<reference evidence="2 3" key="1">
    <citation type="journal article" date="2021" name="Elife">
        <title>Chloroplast acquisition without the gene transfer in kleptoplastic sea slugs, Plakobranchus ocellatus.</title>
        <authorList>
            <person name="Maeda T."/>
            <person name="Takahashi S."/>
            <person name="Yoshida T."/>
            <person name="Shimamura S."/>
            <person name="Takaki Y."/>
            <person name="Nagai Y."/>
            <person name="Toyoda A."/>
            <person name="Suzuki Y."/>
            <person name="Arimoto A."/>
            <person name="Ishii H."/>
            <person name="Satoh N."/>
            <person name="Nishiyama T."/>
            <person name="Hasebe M."/>
            <person name="Maruyama T."/>
            <person name="Minagawa J."/>
            <person name="Obokata J."/>
            <person name="Shigenobu S."/>
        </authorList>
    </citation>
    <scope>NUCLEOTIDE SEQUENCE [LARGE SCALE GENOMIC DNA]</scope>
</reference>
<protein>
    <submittedName>
        <fullName evidence="2">SET domain protein</fullName>
    </submittedName>
</protein>
<feature type="transmembrane region" description="Helical" evidence="1">
    <location>
        <begin position="479"/>
        <end position="499"/>
    </location>
</feature>
<keyword evidence="1" id="KW-1133">Transmembrane helix</keyword>
<dbReference type="InterPro" id="IPR036188">
    <property type="entry name" value="FAD/NAD-bd_sf"/>
</dbReference>
<dbReference type="Gene3D" id="3.50.50.60">
    <property type="entry name" value="FAD/NAD(P)-binding domain"/>
    <property type="match status" value="1"/>
</dbReference>
<gene>
    <name evidence="2" type="ORF">PoB_000351900</name>
</gene>
<dbReference type="PANTHER" id="PTHR42923">
    <property type="entry name" value="PROTOPORPHYRINOGEN OXIDASE"/>
    <property type="match status" value="1"/>
</dbReference>
<dbReference type="EMBL" id="BLXT01000430">
    <property type="protein sequence ID" value="GFN77013.1"/>
    <property type="molecule type" value="Genomic_DNA"/>
</dbReference>
<dbReference type="AlphaFoldDB" id="A0AAV3Y461"/>
<organism evidence="2 3">
    <name type="scientific">Plakobranchus ocellatus</name>
    <dbReference type="NCBI Taxonomy" id="259542"/>
    <lineage>
        <taxon>Eukaryota</taxon>
        <taxon>Metazoa</taxon>
        <taxon>Spiralia</taxon>
        <taxon>Lophotrochozoa</taxon>
        <taxon>Mollusca</taxon>
        <taxon>Gastropoda</taxon>
        <taxon>Heterobranchia</taxon>
        <taxon>Euthyneura</taxon>
        <taxon>Panpulmonata</taxon>
        <taxon>Sacoglossa</taxon>
        <taxon>Placobranchoidea</taxon>
        <taxon>Plakobranchidae</taxon>
        <taxon>Plakobranchus</taxon>
    </lineage>
</organism>
<evidence type="ECO:0000313" key="2">
    <source>
        <dbReference type="EMBL" id="GFN77013.1"/>
    </source>
</evidence>
<dbReference type="Gene3D" id="1.10.405.20">
    <property type="match status" value="1"/>
</dbReference>
<evidence type="ECO:0000256" key="1">
    <source>
        <dbReference type="SAM" id="Phobius"/>
    </source>
</evidence>
<dbReference type="PANTHER" id="PTHR42923:SF20">
    <property type="entry name" value="FLAVIN-CONTAINING AMINE OXIDASEDEHYDROGENASE"/>
    <property type="match status" value="1"/>
</dbReference>
<dbReference type="GO" id="GO:0016491">
    <property type="term" value="F:oxidoreductase activity"/>
    <property type="evidence" value="ECO:0007669"/>
    <property type="project" value="TreeGrafter"/>
</dbReference>
<evidence type="ECO:0000313" key="3">
    <source>
        <dbReference type="Proteomes" id="UP000735302"/>
    </source>
</evidence>
<accession>A0AAV3Y461</accession>
<dbReference type="Gene3D" id="3.30.70.1990">
    <property type="match status" value="1"/>
</dbReference>
<keyword evidence="3" id="KW-1185">Reference proteome</keyword>
<keyword evidence="1" id="KW-0472">Membrane</keyword>
<proteinExistence type="predicted"/>
<sequence length="506" mass="57501">MKTSLTSPKKKQVLIIGAGAAGTAAAYSLSKMDDKFDVQVWEAAPQAGGVATSEKIDGPGDLVINDGVQGGCPTYRNTLNLMSEFGLSGSPVHMKISFGKGPTAWTNYTRTQLVKTLAPEIKRFGRTLRIINKLEFFFLFIPISKVLKWFGHSEEFCNQMVFPLTALFFGTGNQTPHVSAAIMARVFLDDDLRLFDYDPECLLSQSPEMFAFPRLHDMYATIIRQLNVQFFPNRAVASVTRREGKVVVVDEKGKGMTFDEVIFTCNAETVLKVLHEPSCLERRALGSVRYYNDVTITHEDEEYMERHYELHKDIDQYFIRTDPSDPSKLEMSFNLSNYQPGLKSVKAEDGDSHQRNIYQTIFLDDATKDIWTKDEIDPSKIRLVRWWRQFSHTWRHFAFSMPFMRYLQGKGHVWYAGSYTLINTHEVAIVSGFAAANRLGAPYPFPDDQLASDQFDQYLLLVHGRARHRGCNCATLKSFLLAPLWAILTGLALFIHFIMRCMGKDV</sequence>
<name>A0AAV3Y461_9GAST</name>
<dbReference type="Pfam" id="PF13450">
    <property type="entry name" value="NAD_binding_8"/>
    <property type="match status" value="1"/>
</dbReference>
<dbReference type="PRINTS" id="PR00419">
    <property type="entry name" value="ADXRDTASE"/>
</dbReference>
<comment type="caution">
    <text evidence="2">The sequence shown here is derived from an EMBL/GenBank/DDBJ whole genome shotgun (WGS) entry which is preliminary data.</text>
</comment>
<keyword evidence="1" id="KW-0812">Transmembrane</keyword>
<dbReference type="Proteomes" id="UP000735302">
    <property type="component" value="Unassembled WGS sequence"/>
</dbReference>
<dbReference type="InterPro" id="IPR050464">
    <property type="entry name" value="Zeta_carotene_desat/Oxidored"/>
</dbReference>